<dbReference type="SUPFAM" id="SSF50685">
    <property type="entry name" value="Barwin-like endoglucanases"/>
    <property type="match status" value="1"/>
</dbReference>
<dbReference type="Gene3D" id="2.40.40.10">
    <property type="entry name" value="RlpA-like domain"/>
    <property type="match status" value="1"/>
</dbReference>
<evidence type="ECO:0000313" key="6">
    <source>
        <dbReference type="Proteomes" id="UP000559256"/>
    </source>
</evidence>
<evidence type="ECO:0000256" key="3">
    <source>
        <dbReference type="ARBA" id="ARBA00022525"/>
    </source>
</evidence>
<dbReference type="CDD" id="cd22778">
    <property type="entry name" value="DPBB_CEPL-like"/>
    <property type="match status" value="1"/>
</dbReference>
<keyword evidence="6" id="KW-1185">Reference proteome</keyword>
<keyword evidence="4" id="KW-0732">Signal</keyword>
<dbReference type="InterPro" id="IPR036908">
    <property type="entry name" value="RlpA-like_sf"/>
</dbReference>
<comment type="subcellular location">
    <subcellularLocation>
        <location evidence="1">Secreted</location>
    </subcellularLocation>
</comment>
<name>A0A8H5LXF0_9AGAR</name>
<evidence type="ECO:0000256" key="4">
    <source>
        <dbReference type="SAM" id="SignalP"/>
    </source>
</evidence>
<sequence>MKLTGLSPFIFLALDLVILSVYTAPAPAQAFQTTLQYDPVFDNPDIQLSNLACSDGQHGLITRYEWHTLRDIPSYPHVGGSYLVGWNSPECGSCWKLTYTDGNGHARSTHVSAVDRTSAGFTVGVQAMNEITGGNAVGLGRVVVNAEQVATSKCGLP</sequence>
<proteinExistence type="inferred from homology"/>
<feature type="signal peptide" evidence="4">
    <location>
        <begin position="1"/>
        <end position="30"/>
    </location>
</feature>
<dbReference type="AlphaFoldDB" id="A0A8H5LXF0"/>
<dbReference type="GO" id="GO:0005576">
    <property type="term" value="C:extracellular region"/>
    <property type="evidence" value="ECO:0007669"/>
    <property type="project" value="UniProtKB-SubCell"/>
</dbReference>
<evidence type="ECO:0000256" key="1">
    <source>
        <dbReference type="ARBA" id="ARBA00004613"/>
    </source>
</evidence>
<organism evidence="5 6">
    <name type="scientific">Tetrapyrgos nigripes</name>
    <dbReference type="NCBI Taxonomy" id="182062"/>
    <lineage>
        <taxon>Eukaryota</taxon>
        <taxon>Fungi</taxon>
        <taxon>Dikarya</taxon>
        <taxon>Basidiomycota</taxon>
        <taxon>Agaricomycotina</taxon>
        <taxon>Agaricomycetes</taxon>
        <taxon>Agaricomycetidae</taxon>
        <taxon>Agaricales</taxon>
        <taxon>Marasmiineae</taxon>
        <taxon>Marasmiaceae</taxon>
        <taxon>Tetrapyrgos</taxon>
    </lineage>
</organism>
<reference evidence="5 6" key="1">
    <citation type="journal article" date="2020" name="ISME J.">
        <title>Uncovering the hidden diversity of litter-decomposition mechanisms in mushroom-forming fungi.</title>
        <authorList>
            <person name="Floudas D."/>
            <person name="Bentzer J."/>
            <person name="Ahren D."/>
            <person name="Johansson T."/>
            <person name="Persson P."/>
            <person name="Tunlid A."/>
        </authorList>
    </citation>
    <scope>NUCLEOTIDE SEQUENCE [LARGE SCALE GENOMIC DNA]</scope>
    <source>
        <strain evidence="5 6">CBS 291.85</strain>
    </source>
</reference>
<dbReference type="EMBL" id="JAACJM010000004">
    <property type="protein sequence ID" value="KAF5372894.1"/>
    <property type="molecule type" value="Genomic_DNA"/>
</dbReference>
<dbReference type="OrthoDB" id="4898945at2759"/>
<comment type="similarity">
    <text evidence="2">Belongs to the cerato-platanin family.</text>
</comment>
<comment type="caution">
    <text evidence="5">The sequence shown here is derived from an EMBL/GenBank/DDBJ whole genome shotgun (WGS) entry which is preliminary data.</text>
</comment>
<protein>
    <submittedName>
        <fullName evidence="5">Uncharacterized protein</fullName>
    </submittedName>
</protein>
<evidence type="ECO:0000256" key="2">
    <source>
        <dbReference type="ARBA" id="ARBA00010421"/>
    </source>
</evidence>
<dbReference type="Proteomes" id="UP000559256">
    <property type="component" value="Unassembled WGS sequence"/>
</dbReference>
<accession>A0A8H5LXF0</accession>
<keyword evidence="3" id="KW-0964">Secreted</keyword>
<dbReference type="Pfam" id="PF07249">
    <property type="entry name" value="Cerato-platanin"/>
    <property type="match status" value="1"/>
</dbReference>
<dbReference type="InterPro" id="IPR010829">
    <property type="entry name" value="Cerato-platanin"/>
</dbReference>
<gene>
    <name evidence="5" type="ORF">D9758_001459</name>
</gene>
<evidence type="ECO:0000313" key="5">
    <source>
        <dbReference type="EMBL" id="KAF5372894.1"/>
    </source>
</evidence>
<feature type="chain" id="PRO_5034634451" evidence="4">
    <location>
        <begin position="31"/>
        <end position="157"/>
    </location>
</feature>